<evidence type="ECO:0000313" key="3">
    <source>
        <dbReference type="EMBL" id="CAB3397516.1"/>
    </source>
</evidence>
<dbReference type="GO" id="GO:0031902">
    <property type="term" value="C:late endosome membrane"/>
    <property type="evidence" value="ECO:0007669"/>
    <property type="project" value="TreeGrafter"/>
</dbReference>
<feature type="domain" description="Regulator of MON1-CCZ1 complex N-terminal" evidence="2">
    <location>
        <begin position="10"/>
        <end position="127"/>
    </location>
</feature>
<dbReference type="GO" id="GO:0010506">
    <property type="term" value="P:regulation of autophagy"/>
    <property type="evidence" value="ECO:0007669"/>
    <property type="project" value="InterPro"/>
</dbReference>
<evidence type="ECO:0000259" key="2">
    <source>
        <dbReference type="Pfam" id="PF21029"/>
    </source>
</evidence>
<feature type="domain" description="Mic1" evidence="1">
    <location>
        <begin position="349"/>
        <end position="582"/>
    </location>
</feature>
<dbReference type="EMBL" id="CADEPM010000001">
    <property type="protein sequence ID" value="CAB3397516.1"/>
    <property type="molecule type" value="Genomic_DNA"/>
</dbReference>
<dbReference type="OrthoDB" id="26384at2759"/>
<sequence>MNDGNITRNFFDMTSQRICTMRNNGVLGLTSKRFNDDKIMNVRTRDRGEPSSVKFSSDGRLCLMQRTTTAVDIIFLEKTENSLCLEITVTAKSKEPLLAVEWVTNSQILIVTNRSAELVYINEEKKTSKVLKSTNVNASWAIYYAPSQLLLIANGVGCANIQPLVVAHSNFTRLKSFEVEFNASNTKENLLEKDVTVATIYGKVYAMVLRYSVRNASTVDLVMYELPSDTTSAAVFKYSLVLGFTGGCGIHVIDNLVIVHHQTTAKSYIFDVAINSFRVNQSPLVITSIVANPQHQPPPPLYTGHWFTFLPNIVIDSNGGVMYGIKLKNENCMLEIAEKNIMLEYLARRRDANKLLISSFLSCLKARALSLRQIRKIFNLLSSNISENNSDDSAPKPVFSCPKFEKMHISQQEVQSCVLIPLRDDVSLNMSYVANVMLQYLRSLYDNNVPVEAYFIELVVETLAEAGEMSKLHQIVTYRVVNDSKPLAFLLLSYEARCSTLFQSGVDILARNKANDEIVEVMLEKKQIVDAFRFIDAMNLNDSLLPKIIEGADENCSVQTKYAIKEHMIEKRVKSTLLTKFDDLYEEENIEKAEDELSTFTLYEF</sequence>
<keyword evidence="4" id="KW-1185">Reference proteome</keyword>
<accession>A0A8S1E9M1</accession>
<evidence type="ECO:0000259" key="1">
    <source>
        <dbReference type="Pfam" id="PF07035"/>
    </source>
</evidence>
<dbReference type="Proteomes" id="UP000494206">
    <property type="component" value="Unassembled WGS sequence"/>
</dbReference>
<dbReference type="GO" id="GO:0035658">
    <property type="term" value="C:Mon1-Ccz1 complex"/>
    <property type="evidence" value="ECO:0007669"/>
    <property type="project" value="InterPro"/>
</dbReference>
<dbReference type="InterPro" id="IPR040371">
    <property type="entry name" value="RMC1"/>
</dbReference>
<dbReference type="InterPro" id="IPR049040">
    <property type="entry name" value="RMC1_N"/>
</dbReference>
<evidence type="ECO:0008006" key="5">
    <source>
        <dbReference type="Google" id="ProtNLM"/>
    </source>
</evidence>
<gene>
    <name evidence="3" type="ORF">CBOVIS_LOCUS913</name>
</gene>
<evidence type="ECO:0000313" key="4">
    <source>
        <dbReference type="Proteomes" id="UP000494206"/>
    </source>
</evidence>
<protein>
    <recommendedName>
        <fullName evidence="5">Mic1 domain-containing protein</fullName>
    </recommendedName>
</protein>
<dbReference type="Pfam" id="PF21029">
    <property type="entry name" value="RMC1_N"/>
    <property type="match status" value="1"/>
</dbReference>
<reference evidence="3 4" key="1">
    <citation type="submission" date="2020-04" db="EMBL/GenBank/DDBJ databases">
        <authorList>
            <person name="Laetsch R D."/>
            <person name="Stevens L."/>
            <person name="Kumar S."/>
            <person name="Blaxter L. M."/>
        </authorList>
    </citation>
    <scope>NUCLEOTIDE SEQUENCE [LARGE SCALE GENOMIC DNA]</scope>
</reference>
<dbReference type="AlphaFoldDB" id="A0A8S1E9M1"/>
<dbReference type="PANTHER" id="PTHR12897">
    <property type="entry name" value="COLON CANCER-ASSOCIATED PROTEIN MIC1"/>
    <property type="match status" value="1"/>
</dbReference>
<name>A0A8S1E9M1_9PELO</name>
<dbReference type="Pfam" id="PF07035">
    <property type="entry name" value="RMC1_C"/>
    <property type="match status" value="1"/>
</dbReference>
<proteinExistence type="predicted"/>
<dbReference type="GO" id="GO:0005765">
    <property type="term" value="C:lysosomal membrane"/>
    <property type="evidence" value="ECO:0007669"/>
    <property type="project" value="TreeGrafter"/>
</dbReference>
<dbReference type="PANTHER" id="PTHR12897:SF4">
    <property type="entry name" value="REGULATOR OF MON1-CCZ1 COMPLEX"/>
    <property type="match status" value="1"/>
</dbReference>
<dbReference type="InterPro" id="IPR009755">
    <property type="entry name" value="RMC1_C"/>
</dbReference>
<organism evidence="3 4">
    <name type="scientific">Caenorhabditis bovis</name>
    <dbReference type="NCBI Taxonomy" id="2654633"/>
    <lineage>
        <taxon>Eukaryota</taxon>
        <taxon>Metazoa</taxon>
        <taxon>Ecdysozoa</taxon>
        <taxon>Nematoda</taxon>
        <taxon>Chromadorea</taxon>
        <taxon>Rhabditida</taxon>
        <taxon>Rhabditina</taxon>
        <taxon>Rhabditomorpha</taxon>
        <taxon>Rhabditoidea</taxon>
        <taxon>Rhabditidae</taxon>
        <taxon>Peloderinae</taxon>
        <taxon>Caenorhabditis</taxon>
    </lineage>
</organism>
<comment type="caution">
    <text evidence="3">The sequence shown here is derived from an EMBL/GenBank/DDBJ whole genome shotgun (WGS) entry which is preliminary data.</text>
</comment>